<dbReference type="InterPro" id="IPR001902">
    <property type="entry name" value="SLC26A/SulP_fam"/>
</dbReference>
<evidence type="ECO:0000256" key="5">
    <source>
        <dbReference type="ARBA" id="ARBA00023136"/>
    </source>
</evidence>
<feature type="transmembrane region" description="Helical" evidence="6">
    <location>
        <begin position="257"/>
        <end position="278"/>
    </location>
</feature>
<dbReference type="Gene3D" id="3.30.750.24">
    <property type="entry name" value="STAS domain"/>
    <property type="match status" value="1"/>
</dbReference>
<comment type="caution">
    <text evidence="8">The sequence shown here is derived from an EMBL/GenBank/DDBJ whole genome shotgun (WGS) entry which is preliminary data.</text>
</comment>
<organism evidence="8 9">
    <name type="scientific">Thalictrum thalictroides</name>
    <name type="common">Rue-anemone</name>
    <name type="synonym">Anemone thalictroides</name>
    <dbReference type="NCBI Taxonomy" id="46969"/>
    <lineage>
        <taxon>Eukaryota</taxon>
        <taxon>Viridiplantae</taxon>
        <taxon>Streptophyta</taxon>
        <taxon>Embryophyta</taxon>
        <taxon>Tracheophyta</taxon>
        <taxon>Spermatophyta</taxon>
        <taxon>Magnoliopsida</taxon>
        <taxon>Ranunculales</taxon>
        <taxon>Ranunculaceae</taxon>
        <taxon>Thalictroideae</taxon>
        <taxon>Thalictrum</taxon>
    </lineage>
</organism>
<dbReference type="Proteomes" id="UP000554482">
    <property type="component" value="Unassembled WGS sequence"/>
</dbReference>
<dbReference type="AlphaFoldDB" id="A0A7J6V969"/>
<comment type="subcellular location">
    <subcellularLocation>
        <location evidence="1">Membrane</location>
        <topology evidence="1">Multi-pass membrane protein</topology>
    </subcellularLocation>
</comment>
<gene>
    <name evidence="8" type="ORF">FRX31_029664</name>
</gene>
<keyword evidence="5 6" id="KW-0472">Membrane</keyword>
<dbReference type="NCBIfam" id="TIGR00815">
    <property type="entry name" value="sulP"/>
    <property type="match status" value="1"/>
</dbReference>
<protein>
    <submittedName>
        <fullName evidence="8">Sulfate transporter 1.1</fullName>
    </submittedName>
</protein>
<dbReference type="Pfam" id="PF00916">
    <property type="entry name" value="Sulfate_transp"/>
    <property type="match status" value="1"/>
</dbReference>
<evidence type="ECO:0000256" key="6">
    <source>
        <dbReference type="SAM" id="Phobius"/>
    </source>
</evidence>
<evidence type="ECO:0000256" key="3">
    <source>
        <dbReference type="ARBA" id="ARBA00022692"/>
    </source>
</evidence>
<evidence type="ECO:0000259" key="7">
    <source>
        <dbReference type="PROSITE" id="PS50801"/>
    </source>
</evidence>
<dbReference type="FunFam" id="3.30.750.24:FF:000002">
    <property type="entry name" value="Sulfate transporter 31"/>
    <property type="match status" value="1"/>
</dbReference>
<feature type="transmembrane region" description="Helical" evidence="6">
    <location>
        <begin position="285"/>
        <end position="306"/>
    </location>
</feature>
<dbReference type="SUPFAM" id="SSF52091">
    <property type="entry name" value="SpoIIaa-like"/>
    <property type="match status" value="1"/>
</dbReference>
<feature type="transmembrane region" description="Helical" evidence="6">
    <location>
        <begin position="176"/>
        <end position="197"/>
    </location>
</feature>
<feature type="transmembrane region" description="Helical" evidence="6">
    <location>
        <begin position="147"/>
        <end position="164"/>
    </location>
</feature>
<dbReference type="EMBL" id="JABWDY010037022">
    <property type="protein sequence ID" value="KAF5180735.1"/>
    <property type="molecule type" value="Genomic_DNA"/>
</dbReference>
<evidence type="ECO:0000256" key="2">
    <source>
        <dbReference type="ARBA" id="ARBA00022448"/>
    </source>
</evidence>
<feature type="transmembrane region" description="Helical" evidence="6">
    <location>
        <begin position="378"/>
        <end position="397"/>
    </location>
</feature>
<feature type="transmembrane region" description="Helical" evidence="6">
    <location>
        <begin position="442"/>
        <end position="464"/>
    </location>
</feature>
<evidence type="ECO:0000256" key="4">
    <source>
        <dbReference type="ARBA" id="ARBA00022989"/>
    </source>
</evidence>
<dbReference type="InterPro" id="IPR011547">
    <property type="entry name" value="SLC26A/SulP_dom"/>
</dbReference>
<dbReference type="InterPro" id="IPR002645">
    <property type="entry name" value="STAS_dom"/>
</dbReference>
<name>A0A7J6V969_THATH</name>
<dbReference type="PROSITE" id="PS50801">
    <property type="entry name" value="STAS"/>
    <property type="match status" value="1"/>
</dbReference>
<evidence type="ECO:0000313" key="9">
    <source>
        <dbReference type="Proteomes" id="UP000554482"/>
    </source>
</evidence>
<reference evidence="8 9" key="1">
    <citation type="submission" date="2020-06" db="EMBL/GenBank/DDBJ databases">
        <title>Transcriptomic and genomic resources for Thalictrum thalictroides and T. hernandezii: Facilitating candidate gene discovery in an emerging model plant lineage.</title>
        <authorList>
            <person name="Arias T."/>
            <person name="Riano-Pachon D.M."/>
            <person name="Di Stilio V.S."/>
        </authorList>
    </citation>
    <scope>NUCLEOTIDE SEQUENCE [LARGE SCALE GENOMIC DNA]</scope>
    <source>
        <strain evidence="9">cv. WT478/WT964</strain>
        <tissue evidence="8">Leaves</tissue>
    </source>
</reference>
<dbReference type="InterPro" id="IPR036513">
    <property type="entry name" value="STAS_dom_sf"/>
</dbReference>
<dbReference type="OrthoDB" id="288203at2759"/>
<keyword evidence="2" id="KW-0813">Transport</keyword>
<feature type="transmembrane region" description="Helical" evidence="6">
    <location>
        <begin position="476"/>
        <end position="499"/>
    </location>
</feature>
<dbReference type="CDD" id="cd07042">
    <property type="entry name" value="STAS_SulP_like_sulfate_transporter"/>
    <property type="match status" value="1"/>
</dbReference>
<dbReference type="InterPro" id="IPR018045">
    <property type="entry name" value="S04_transporter_CS"/>
</dbReference>
<proteinExistence type="predicted"/>
<feature type="transmembrane region" description="Helical" evidence="6">
    <location>
        <begin position="345"/>
        <end position="366"/>
    </location>
</feature>
<keyword evidence="9" id="KW-1185">Reference proteome</keyword>
<feature type="domain" description="STAS" evidence="7">
    <location>
        <begin position="527"/>
        <end position="650"/>
    </location>
</feature>
<evidence type="ECO:0000256" key="1">
    <source>
        <dbReference type="ARBA" id="ARBA00004141"/>
    </source>
</evidence>
<dbReference type="PANTHER" id="PTHR11814">
    <property type="entry name" value="SULFATE TRANSPORTER"/>
    <property type="match status" value="1"/>
</dbReference>
<dbReference type="GO" id="GO:0016020">
    <property type="term" value="C:membrane"/>
    <property type="evidence" value="ECO:0007669"/>
    <property type="project" value="UniProtKB-SubCell"/>
</dbReference>
<evidence type="ECO:0000313" key="8">
    <source>
        <dbReference type="EMBL" id="KAF5180735.1"/>
    </source>
</evidence>
<dbReference type="GO" id="GO:0008271">
    <property type="term" value="F:secondary active sulfate transmembrane transporter activity"/>
    <property type="evidence" value="ECO:0007669"/>
    <property type="project" value="InterPro"/>
</dbReference>
<accession>A0A7J6V969</accession>
<dbReference type="Pfam" id="PF01740">
    <property type="entry name" value="STAS"/>
    <property type="match status" value="1"/>
</dbReference>
<feature type="transmembrane region" description="Helical" evidence="6">
    <location>
        <begin position="209"/>
        <end position="227"/>
    </location>
</feature>
<dbReference type="PROSITE" id="PS01130">
    <property type="entry name" value="SLC26A"/>
    <property type="match status" value="1"/>
</dbReference>
<keyword evidence="4 6" id="KW-1133">Transmembrane helix</keyword>
<sequence>MVHPSPEELDTKEIDIRSMSSSHRHLDQVPYMHKVGMPSKQNLLKEIKSTVKETFFSDEPLRPFKDQPRSRKFVLGIQAIFPILEWGRDYNFTKFKGDLIAGLTIASLCIPQDIGYSKLANLPPQYGLYSSFVPPLVYAFMGSSRDIAIGPVAVVSLLLGTLLQDEIDYETHPKEYLRLAFTATFFAGITQAALGLLRLGFLIDFLSHAAVVGFMGGAAVTIALQQLKGFLGIRKFTKNSDIVSVMRSVFTSAHHGWNWQTILIAASFLSFLLFAKFIGKKNKKLFWVPAIAPLISVILSTFFVYITRADKQGVAIVRKIEQGINPLSVSQIYFSGDYLMKGVRIGVVAGMVALTEAVAIGRTFAAKKDYQLDGNKEMVALGTMNVIGSMTSCYVATGSFSRSAVNYMAGCNTAVSNLVMSCVVLLTLELITPLFKYTPNAILASIIITAVIGLIDFDAVVLIWKIDKFDFVACVGAFFGVIFISVEIGLLIAVSISFAKILLQVTRPRTALLGKLPLTTVYRNIEQYPDAAKVPGLLIVRVDSAIYFSNSNYIKERILRWLVDEEEQLKAKDLQRVDFLIVEMSPVTDIDTSGIHALEELYKSLKKRDIELLLANPGQAVIDKLHASKFTDLIGNDKIFLTVADAVLTCKPKTRVDDV</sequence>
<keyword evidence="3 6" id="KW-0812">Transmembrane</keyword>